<feature type="transmembrane region" description="Helical" evidence="1">
    <location>
        <begin position="424"/>
        <end position="443"/>
    </location>
</feature>
<keyword evidence="3" id="KW-1185">Reference proteome</keyword>
<feature type="transmembrane region" description="Helical" evidence="1">
    <location>
        <begin position="359"/>
        <end position="378"/>
    </location>
</feature>
<sequence length="451" mass="48281">MDAESVRREILDEGAGPEPYVLRDARVRGALRLDGAEIRRAVRFEACRFDEVVSLEGATTLGVGVLGCTLPGLRASTTRFGGRLDLRRSTIGERDGAESAVDLVHADIAGGVRLDGALLVAPGRVALGGGGLVARGGVFCEDGFVAEGEVGFPGAELPGGLWMRGARIRVGATDALAFHGDAVKASTVRLQGLRADGRIRLRSAQVDDLLSLQNAELTGSGSSLMCVGMRTEALDLQFARPPAGGVNLCNAHATRLQDDPRTWPATLGLDGLTYDWLGETAGTRRADVTNRLAWLRHEPVYAPQPYEQLASYYRRSGHEDEARRVLLVRERRRRATLGPAGRAWGWLLEATVGYGYRPWIAGIWLAVLTLLGSVVFAAHTPVPNKEGEGAPFHPVAYALDLMVPIGGLGQRDGWHWDEGAVQGLAYGLVAVGWILTTTVVAGVTRTLSRNT</sequence>
<accession>A0ABT2K5J1</accession>
<organism evidence="2 3">
    <name type="scientific">Streptomyces gossypii</name>
    <dbReference type="NCBI Taxonomy" id="2883101"/>
    <lineage>
        <taxon>Bacteria</taxon>
        <taxon>Bacillati</taxon>
        <taxon>Actinomycetota</taxon>
        <taxon>Actinomycetes</taxon>
        <taxon>Kitasatosporales</taxon>
        <taxon>Streptomycetaceae</taxon>
        <taxon>Streptomyces</taxon>
    </lineage>
</organism>
<reference evidence="2 3" key="1">
    <citation type="submission" date="2021-10" db="EMBL/GenBank/DDBJ databases">
        <title>Streptomyces gossypii sp. nov., isolated from soil collected from cotton field.</title>
        <authorList>
            <person name="Ge X."/>
            <person name="Chen X."/>
            <person name="Liu W."/>
        </authorList>
    </citation>
    <scope>NUCLEOTIDE SEQUENCE [LARGE SCALE GENOMIC DNA]</scope>
    <source>
        <strain evidence="2 3">N2-109</strain>
    </source>
</reference>
<proteinExistence type="predicted"/>
<protein>
    <submittedName>
        <fullName evidence="2">Pentapeptide repeat-containing protein</fullName>
    </submittedName>
</protein>
<gene>
    <name evidence="2" type="ORF">LHJ74_33505</name>
</gene>
<evidence type="ECO:0000313" key="3">
    <source>
        <dbReference type="Proteomes" id="UP001156389"/>
    </source>
</evidence>
<evidence type="ECO:0000256" key="1">
    <source>
        <dbReference type="SAM" id="Phobius"/>
    </source>
</evidence>
<dbReference type="RefSeq" id="WP_260222164.1">
    <property type="nucleotide sequence ID" value="NZ_JAJAGO010000028.1"/>
</dbReference>
<keyword evidence="1" id="KW-0812">Transmembrane</keyword>
<comment type="caution">
    <text evidence="2">The sequence shown here is derived from an EMBL/GenBank/DDBJ whole genome shotgun (WGS) entry which is preliminary data.</text>
</comment>
<name>A0ABT2K5J1_9ACTN</name>
<evidence type="ECO:0000313" key="2">
    <source>
        <dbReference type="EMBL" id="MCT2594774.1"/>
    </source>
</evidence>
<keyword evidence="1" id="KW-0472">Membrane</keyword>
<dbReference type="Proteomes" id="UP001156389">
    <property type="component" value="Unassembled WGS sequence"/>
</dbReference>
<dbReference type="EMBL" id="JAJAGO010000028">
    <property type="protein sequence ID" value="MCT2594774.1"/>
    <property type="molecule type" value="Genomic_DNA"/>
</dbReference>
<keyword evidence="1" id="KW-1133">Transmembrane helix</keyword>